<dbReference type="InterPro" id="IPR013096">
    <property type="entry name" value="Cupin_2"/>
</dbReference>
<gene>
    <name evidence="2" type="ORF">AVDCRST_MAG49-3899</name>
</gene>
<dbReference type="InterPro" id="IPR014710">
    <property type="entry name" value="RmlC-like_jellyroll"/>
</dbReference>
<name>A0A6J4VE27_9BACT</name>
<dbReference type="AlphaFoldDB" id="A0A6J4VE27"/>
<dbReference type="InterPro" id="IPR011051">
    <property type="entry name" value="RmlC_Cupin_sf"/>
</dbReference>
<evidence type="ECO:0000313" key="2">
    <source>
        <dbReference type="EMBL" id="CAA9573597.1"/>
    </source>
</evidence>
<organism evidence="2">
    <name type="scientific">uncultured Thermomicrobiales bacterium</name>
    <dbReference type="NCBI Taxonomy" id="1645740"/>
    <lineage>
        <taxon>Bacteria</taxon>
        <taxon>Pseudomonadati</taxon>
        <taxon>Thermomicrobiota</taxon>
        <taxon>Thermomicrobia</taxon>
        <taxon>Thermomicrobiales</taxon>
        <taxon>environmental samples</taxon>
    </lineage>
</organism>
<protein>
    <recommendedName>
        <fullName evidence="1">Cupin type-2 domain-containing protein</fullName>
    </recommendedName>
</protein>
<sequence>MATGDEPSGGDPPCWSHLFAESEDAAAASSGGGAADLAAVARAATGRGPAWTLRSDDLDVNLLVFGAGEGVVEHRNAETDVLVVGVEGEGVVTVDGRPYPVGPGRAVLVRKGARRGTRASGGRFAYLTCHRRRPGLWPASGDPTVA</sequence>
<dbReference type="Pfam" id="PF07883">
    <property type="entry name" value="Cupin_2"/>
    <property type="match status" value="1"/>
</dbReference>
<dbReference type="EMBL" id="CADCWG010000281">
    <property type="protein sequence ID" value="CAA9573597.1"/>
    <property type="molecule type" value="Genomic_DNA"/>
</dbReference>
<proteinExistence type="predicted"/>
<dbReference type="Gene3D" id="2.60.120.10">
    <property type="entry name" value="Jelly Rolls"/>
    <property type="match status" value="1"/>
</dbReference>
<evidence type="ECO:0000259" key="1">
    <source>
        <dbReference type="Pfam" id="PF07883"/>
    </source>
</evidence>
<dbReference type="SUPFAM" id="SSF51182">
    <property type="entry name" value="RmlC-like cupins"/>
    <property type="match status" value="1"/>
</dbReference>
<reference evidence="2" key="1">
    <citation type="submission" date="2020-02" db="EMBL/GenBank/DDBJ databases">
        <authorList>
            <person name="Meier V. D."/>
        </authorList>
    </citation>
    <scope>NUCLEOTIDE SEQUENCE</scope>
    <source>
        <strain evidence="2">AVDCRST_MAG49</strain>
    </source>
</reference>
<accession>A0A6J4VE27</accession>
<feature type="domain" description="Cupin type-2" evidence="1">
    <location>
        <begin position="64"/>
        <end position="121"/>
    </location>
</feature>